<dbReference type="InterPro" id="IPR001680">
    <property type="entry name" value="WD40_rpt"/>
</dbReference>
<dbReference type="PANTHER" id="PTHR46202:SF1">
    <property type="entry name" value="DNA EXCISION REPAIR PROTEIN ERCC-8"/>
    <property type="match status" value="1"/>
</dbReference>
<evidence type="ECO:0000256" key="4">
    <source>
        <dbReference type="ARBA" id="ARBA00022454"/>
    </source>
</evidence>
<keyword evidence="8" id="KW-0227">DNA damage</keyword>
<dbReference type="GO" id="GO:0016363">
    <property type="term" value="C:nuclear matrix"/>
    <property type="evidence" value="ECO:0007669"/>
    <property type="project" value="UniProtKB-SubCell"/>
</dbReference>
<keyword evidence="9" id="KW-0833">Ubl conjugation pathway</keyword>
<dbReference type="GO" id="GO:0006283">
    <property type="term" value="P:transcription-coupled nucleotide-excision repair"/>
    <property type="evidence" value="ECO:0007669"/>
    <property type="project" value="InterPro"/>
</dbReference>
<evidence type="ECO:0000256" key="7">
    <source>
        <dbReference type="ARBA" id="ARBA00022737"/>
    </source>
</evidence>
<dbReference type="GO" id="GO:0043161">
    <property type="term" value="P:proteasome-mediated ubiquitin-dependent protein catabolic process"/>
    <property type="evidence" value="ECO:0007669"/>
    <property type="project" value="TreeGrafter"/>
</dbReference>
<dbReference type="GO" id="GO:0000209">
    <property type="term" value="P:protein polyubiquitination"/>
    <property type="evidence" value="ECO:0007669"/>
    <property type="project" value="TreeGrafter"/>
</dbReference>
<dbReference type="Proteomes" id="UP000515163">
    <property type="component" value="Unplaced"/>
</dbReference>
<dbReference type="FunFam" id="2.130.10.10:FF:000130">
    <property type="entry name" value="DNA excision repair protein ERCC-8"/>
    <property type="match status" value="1"/>
</dbReference>
<evidence type="ECO:0000256" key="1">
    <source>
        <dbReference type="ARBA" id="ARBA00004109"/>
    </source>
</evidence>
<dbReference type="GO" id="GO:0031464">
    <property type="term" value="C:Cul4A-RING E3 ubiquitin ligase complex"/>
    <property type="evidence" value="ECO:0007669"/>
    <property type="project" value="TreeGrafter"/>
</dbReference>
<name>A0A6P8H1Z9_ACTTE</name>
<dbReference type="PROSITE" id="PS50082">
    <property type="entry name" value="WD_REPEATS_2"/>
    <property type="match status" value="4"/>
</dbReference>
<dbReference type="AlphaFoldDB" id="A0A6P8H1Z9"/>
<keyword evidence="11" id="KW-0539">Nucleus</keyword>
<evidence type="ECO:0000256" key="5">
    <source>
        <dbReference type="ARBA" id="ARBA00022553"/>
    </source>
</evidence>
<keyword evidence="5" id="KW-0597">Phosphoprotein</keyword>
<feature type="repeat" description="WD" evidence="15">
    <location>
        <begin position="330"/>
        <end position="361"/>
    </location>
</feature>
<comment type="subcellular location">
    <subcellularLocation>
        <location evidence="2">Chromosome</location>
    </subcellularLocation>
    <subcellularLocation>
        <location evidence="1">Nucleus matrix</location>
    </subcellularLocation>
</comment>
<evidence type="ECO:0000256" key="11">
    <source>
        <dbReference type="ARBA" id="ARBA00023242"/>
    </source>
</evidence>
<dbReference type="InterPro" id="IPR036322">
    <property type="entry name" value="WD40_repeat_dom_sf"/>
</dbReference>
<dbReference type="InterPro" id="IPR019775">
    <property type="entry name" value="WD40_repeat_CS"/>
</dbReference>
<feature type="repeat" description="WD" evidence="15">
    <location>
        <begin position="241"/>
        <end position="282"/>
    </location>
</feature>
<dbReference type="Pfam" id="PF00400">
    <property type="entry name" value="WD40"/>
    <property type="match status" value="4"/>
</dbReference>
<comment type="function">
    <text evidence="12">Substrate-recognition component of the CSA complex, a DCX (DDB1-CUL4-X-box) E3 ubiquitin-protein ligase complex, involved in transcription-coupled nucleotide excision repair (TC-NER), a process during which RNA polymerase II-blocking lesions are rapidly removed from the transcribed strand of active genes. Following recruitment to lesion-stalled RNA polymerase II (Pol II), the CSA complex mediates ubiquitination of Pol II subunit POLR2A/RPB1 at 'Lys-1268', a critical TC-NER checkpoint, governing RNA Pol II stability and initiating DNA damage excision by TFIIH recruitment. The CSA complex also promotes the ubiquitination and subsequent proteasomal degradation of ERCC6/CSB in a UV-dependent manner; ERCC6 degradation is essential for the recovery of RNA synthesis after transcription-coupled repair. Also plays a role in DNA double-strand breaks (DSSBs) repair by non-homologous end joining (NHEJ).</text>
</comment>
<evidence type="ECO:0000313" key="17">
    <source>
        <dbReference type="RefSeq" id="XP_031549421.1"/>
    </source>
</evidence>
<keyword evidence="7" id="KW-0677">Repeat</keyword>
<dbReference type="PANTHER" id="PTHR46202">
    <property type="entry name" value="DNA EXCISION REPAIR PROTEIN ERCC-8"/>
    <property type="match status" value="1"/>
</dbReference>
<evidence type="ECO:0000256" key="8">
    <source>
        <dbReference type="ARBA" id="ARBA00022763"/>
    </source>
</evidence>
<keyword evidence="10" id="KW-0234">DNA repair</keyword>
<dbReference type="GO" id="GO:0009416">
    <property type="term" value="P:response to light stimulus"/>
    <property type="evidence" value="ECO:0007669"/>
    <property type="project" value="UniProtKB-ARBA"/>
</dbReference>
<evidence type="ECO:0000256" key="14">
    <source>
        <dbReference type="ARBA" id="ARBA00071995"/>
    </source>
</evidence>
<comment type="pathway">
    <text evidence="3">Protein modification; protein ubiquitination.</text>
</comment>
<protein>
    <recommendedName>
        <fullName evidence="14">DNA excision repair protein ERCC-8</fullName>
    </recommendedName>
</protein>
<evidence type="ECO:0000256" key="13">
    <source>
        <dbReference type="ARBA" id="ARBA00062934"/>
    </source>
</evidence>
<evidence type="ECO:0000256" key="3">
    <source>
        <dbReference type="ARBA" id="ARBA00004906"/>
    </source>
</evidence>
<dbReference type="PROSITE" id="PS50294">
    <property type="entry name" value="WD_REPEATS_REGION"/>
    <property type="match status" value="3"/>
</dbReference>
<dbReference type="KEGG" id="aten:116286963"/>
<sequence length="397" mass="44384">MLQCLTYRELGLNPSHYLEKIEKSRRSETLCLSQKGEFEQNHNCGINSVDIDPVEGRYLLSCSSNAKILIHDTAMVYYKEKFKCDTVAKVEGGSRSNHKNSIETIQWYSEDTGMFLTSSSDRTLKVWDTNALQVVESFGFEGIVYHHQIGRNSKKHCFVAVGCEDSRVYLCDLNTGSSTHVLRGHTSAVLSVAWSPTNQFLLATGSRDNKVLFWDIRKASGSLSTLDQYNGKGGSSTLHTKTAHNGHVNSLVFTSNGLFLMTYGTDHRLRLWDTYSGKNTLVNYGRVSNPSRKSIQCAITDGVSSDLIYVPSSTSINIFDVHSGRKASSLIGHYSNVTCCTFQQNYQVLFSGSNDCHLLSWIPNMERDKLDIGGEGLINEVKRKSDPFQDTWSSDED</sequence>
<keyword evidence="6 15" id="KW-0853">WD repeat</keyword>
<evidence type="ECO:0000256" key="6">
    <source>
        <dbReference type="ARBA" id="ARBA00022574"/>
    </source>
</evidence>
<dbReference type="FunCoup" id="A0A6P8H1Z9">
    <property type="interactions" value="1250"/>
</dbReference>
<dbReference type="OrthoDB" id="361494at2759"/>
<feature type="repeat" description="WD" evidence="15">
    <location>
        <begin position="182"/>
        <end position="224"/>
    </location>
</feature>
<proteinExistence type="predicted"/>
<dbReference type="SMART" id="SM00320">
    <property type="entry name" value="WD40"/>
    <property type="match status" value="5"/>
</dbReference>
<dbReference type="GO" id="GO:0005694">
    <property type="term" value="C:chromosome"/>
    <property type="evidence" value="ECO:0007669"/>
    <property type="project" value="UniProtKB-SubCell"/>
</dbReference>
<evidence type="ECO:0000256" key="12">
    <source>
        <dbReference type="ARBA" id="ARBA00054544"/>
    </source>
</evidence>
<dbReference type="GO" id="GO:0000109">
    <property type="term" value="C:nucleotide-excision repair complex"/>
    <property type="evidence" value="ECO:0007669"/>
    <property type="project" value="TreeGrafter"/>
</dbReference>
<dbReference type="PROSITE" id="PS00678">
    <property type="entry name" value="WD_REPEATS_1"/>
    <property type="match status" value="1"/>
</dbReference>
<evidence type="ECO:0000256" key="2">
    <source>
        <dbReference type="ARBA" id="ARBA00004286"/>
    </source>
</evidence>
<dbReference type="GeneID" id="116286963"/>
<gene>
    <name evidence="17" type="primary">LOC116286963</name>
</gene>
<evidence type="ECO:0000256" key="9">
    <source>
        <dbReference type="ARBA" id="ARBA00022786"/>
    </source>
</evidence>
<accession>A0A6P8H1Z9</accession>
<comment type="subunit">
    <text evidence="13">Part of the CSA complex (also named DCX(ERCC8) complex), a DCX E3 ubiquitin-protein ligase complex containing ERCC8, RBX1, DDB1 and CUL4A; the CSA complex interacts with RNA polymerase II; upon UV irradiation it interacts with the COP9 signalosome and preferentially with the hyperphosphorylated form of RNA polymerase II. Interacts with ERCC6/CSB (via CIM motif); promoting recruitment to lesion-stalled RNA polymerase II (Pol II). Interacts with KIAA1530/UVSSA. Interacts with a subunit of RNA polymerase II TFIIH.</text>
</comment>
<evidence type="ECO:0000313" key="16">
    <source>
        <dbReference type="Proteomes" id="UP000515163"/>
    </source>
</evidence>
<dbReference type="PRINTS" id="PR00320">
    <property type="entry name" value="GPROTEINBRPT"/>
</dbReference>
<dbReference type="InterPro" id="IPR015943">
    <property type="entry name" value="WD40/YVTN_repeat-like_dom_sf"/>
</dbReference>
<dbReference type="SUPFAM" id="SSF50978">
    <property type="entry name" value="WD40 repeat-like"/>
    <property type="match status" value="1"/>
</dbReference>
<feature type="repeat" description="WD" evidence="15">
    <location>
        <begin position="95"/>
        <end position="137"/>
    </location>
</feature>
<dbReference type="InterPro" id="IPR042238">
    <property type="entry name" value="Rad28/ERCC8/Ckn1/ATCSA-1"/>
</dbReference>
<keyword evidence="4" id="KW-0158">Chromosome</keyword>
<evidence type="ECO:0000256" key="15">
    <source>
        <dbReference type="PROSITE-ProRule" id="PRU00221"/>
    </source>
</evidence>
<reference evidence="17" key="1">
    <citation type="submission" date="2025-08" db="UniProtKB">
        <authorList>
            <consortium name="RefSeq"/>
        </authorList>
    </citation>
    <scope>IDENTIFICATION</scope>
    <source>
        <tissue evidence="17">Tentacle</tissue>
    </source>
</reference>
<dbReference type="InParanoid" id="A0A6P8H1Z9"/>
<dbReference type="InterPro" id="IPR020472">
    <property type="entry name" value="WD40_PAC1"/>
</dbReference>
<dbReference type="Gene3D" id="2.130.10.10">
    <property type="entry name" value="YVTN repeat-like/Quinoprotein amine dehydrogenase"/>
    <property type="match status" value="1"/>
</dbReference>
<evidence type="ECO:0000256" key="10">
    <source>
        <dbReference type="ARBA" id="ARBA00023204"/>
    </source>
</evidence>
<keyword evidence="16" id="KW-1185">Reference proteome</keyword>
<organism evidence="16 17">
    <name type="scientific">Actinia tenebrosa</name>
    <name type="common">Australian red waratah sea anemone</name>
    <dbReference type="NCBI Taxonomy" id="6105"/>
    <lineage>
        <taxon>Eukaryota</taxon>
        <taxon>Metazoa</taxon>
        <taxon>Cnidaria</taxon>
        <taxon>Anthozoa</taxon>
        <taxon>Hexacorallia</taxon>
        <taxon>Actiniaria</taxon>
        <taxon>Actiniidae</taxon>
        <taxon>Actinia</taxon>
    </lineage>
</organism>
<dbReference type="RefSeq" id="XP_031549421.1">
    <property type="nucleotide sequence ID" value="XM_031693561.1"/>
</dbReference>